<sequence>WPAYPKSRRRTPCSRNRRRRARRSNRPSRSRGPALRRSCPSSPIRTCRVDRPPKRLRRRS</sequence>
<protein>
    <submittedName>
        <fullName evidence="2">Uncharacterized protein</fullName>
    </submittedName>
</protein>
<evidence type="ECO:0000313" key="2">
    <source>
        <dbReference type="EMBL" id="CAA9498626.1"/>
    </source>
</evidence>
<feature type="non-terminal residue" evidence="2">
    <location>
        <position position="1"/>
    </location>
</feature>
<gene>
    <name evidence="2" type="ORF">AVDCRST_MAG91-926</name>
</gene>
<name>A0A6J4SHF7_9SPHN</name>
<feature type="non-terminal residue" evidence="2">
    <location>
        <position position="60"/>
    </location>
</feature>
<dbReference type="AlphaFoldDB" id="A0A6J4SHF7"/>
<accession>A0A6J4SHF7</accession>
<organism evidence="2">
    <name type="scientific">uncultured Sphingomonadaceae bacterium</name>
    <dbReference type="NCBI Taxonomy" id="169976"/>
    <lineage>
        <taxon>Bacteria</taxon>
        <taxon>Pseudomonadati</taxon>
        <taxon>Pseudomonadota</taxon>
        <taxon>Alphaproteobacteria</taxon>
        <taxon>Sphingomonadales</taxon>
        <taxon>Sphingomonadaceae</taxon>
        <taxon>environmental samples</taxon>
    </lineage>
</organism>
<evidence type="ECO:0000256" key="1">
    <source>
        <dbReference type="SAM" id="MobiDB-lite"/>
    </source>
</evidence>
<reference evidence="2" key="1">
    <citation type="submission" date="2020-02" db="EMBL/GenBank/DDBJ databases">
        <authorList>
            <person name="Meier V. D."/>
        </authorList>
    </citation>
    <scope>NUCLEOTIDE SEQUENCE</scope>
    <source>
        <strain evidence="2">AVDCRST_MAG91</strain>
    </source>
</reference>
<feature type="region of interest" description="Disordered" evidence="1">
    <location>
        <begin position="1"/>
        <end position="60"/>
    </location>
</feature>
<feature type="compositionally biased region" description="Basic residues" evidence="1">
    <location>
        <begin position="1"/>
        <end position="29"/>
    </location>
</feature>
<proteinExistence type="predicted"/>
<dbReference type="EMBL" id="CADCVX010000209">
    <property type="protein sequence ID" value="CAA9498626.1"/>
    <property type="molecule type" value="Genomic_DNA"/>
</dbReference>